<evidence type="ECO:0000313" key="2">
    <source>
        <dbReference type="Proteomes" id="UP000250796"/>
    </source>
</evidence>
<keyword evidence="2" id="KW-1185">Reference proteome</keyword>
<gene>
    <name evidence="1" type="ORF">MESINF_2164</name>
</gene>
<proteinExistence type="predicted"/>
<dbReference type="AlphaFoldDB" id="A0A7Z7LGE1"/>
<accession>A0A7Z7LGE1</accession>
<sequence length="84" mass="9676">MKEDLLKLIEEFDVTELYFLEETIPTYIIVSVQSESLLKKIGEMEEIEADIITLTPDEKEALKFSPSEISKVVINVMEKGERLI</sequence>
<dbReference type="EMBL" id="LS974202">
    <property type="protein sequence ID" value="SSC13604.1"/>
    <property type="molecule type" value="Genomic_DNA"/>
</dbReference>
<dbReference type="RefSeq" id="WP_169699735.1">
    <property type="nucleotide sequence ID" value="NZ_LS974202.1"/>
</dbReference>
<evidence type="ECO:0000313" key="1">
    <source>
        <dbReference type="EMBL" id="SSC13604.1"/>
    </source>
</evidence>
<name>A0A7Z7LGE1_9BACT</name>
<organism evidence="1 2">
    <name type="scientific">Mesotoga infera</name>
    <dbReference type="NCBI Taxonomy" id="1236046"/>
    <lineage>
        <taxon>Bacteria</taxon>
        <taxon>Thermotogati</taxon>
        <taxon>Thermotogota</taxon>
        <taxon>Thermotogae</taxon>
        <taxon>Kosmotogales</taxon>
        <taxon>Kosmotogaceae</taxon>
        <taxon>Mesotoga</taxon>
    </lineage>
</organism>
<reference evidence="1 2" key="1">
    <citation type="submission" date="2017-01" db="EMBL/GenBank/DDBJ databases">
        <authorList>
            <person name="Erauso G."/>
        </authorList>
    </citation>
    <scope>NUCLEOTIDE SEQUENCE [LARGE SCALE GENOMIC DNA]</scope>
    <source>
        <strain evidence="1">MESINF1</strain>
    </source>
</reference>
<dbReference type="Proteomes" id="UP000250796">
    <property type="component" value="Chromosome MESINF"/>
</dbReference>
<dbReference type="KEGG" id="minf:MESINF_2164"/>
<protein>
    <submittedName>
        <fullName evidence="1">Uncharacterized protein</fullName>
    </submittedName>
</protein>